<evidence type="ECO:0000256" key="6">
    <source>
        <dbReference type="ARBA" id="ARBA00023251"/>
    </source>
</evidence>
<evidence type="ECO:0000259" key="10">
    <source>
        <dbReference type="Pfam" id="PF00905"/>
    </source>
</evidence>
<comment type="similarity">
    <text evidence="2 8">Belongs to the class-D beta-lactamase family.</text>
</comment>
<dbReference type="Proteomes" id="UP000595278">
    <property type="component" value="Chromosome"/>
</dbReference>
<proteinExistence type="inferred from homology"/>
<evidence type="ECO:0000313" key="11">
    <source>
        <dbReference type="EMBL" id="QQP85368.1"/>
    </source>
</evidence>
<organism evidence="11 12">
    <name type="scientific">Entomomonas asaccharolytica</name>
    <dbReference type="NCBI Taxonomy" id="2785331"/>
    <lineage>
        <taxon>Bacteria</taxon>
        <taxon>Pseudomonadati</taxon>
        <taxon>Pseudomonadota</taxon>
        <taxon>Gammaproteobacteria</taxon>
        <taxon>Pseudomonadales</taxon>
        <taxon>Pseudomonadaceae</taxon>
        <taxon>Entomomonas</taxon>
    </lineage>
</organism>
<dbReference type="AlphaFoldDB" id="A0A974RWM9"/>
<sequence length="261" mass="29882">MNKLFFCILFLFTQMSYAISWYDNKEIDQLFIDSNTVGTFVVYDVQQHQLIGYNQIRANTRFIPASTFKIVNSLIGLATKTIKNVDEKLPYGGKSYSRAEWQRDMGLRDAIKVSNLPIYQELARRIGIAQMQANIKLLNYGNTNIGQVVDDFWLVGPFKISAVEQAIFLADLAQQTLPYDKEVQQTIHEITLLEQGENWQLHGKTGWADNHQPDVGWFVGWVEKEGKVYSFAINIDMLDPKKDIAKRVDIAKQSLKLLGIL</sequence>
<feature type="domain" description="Penicillin-binding protein transpeptidase" evidence="10">
    <location>
        <begin position="38"/>
        <end position="255"/>
    </location>
</feature>
<dbReference type="Gene3D" id="3.40.710.10">
    <property type="entry name" value="DD-peptidase/beta-lactamase superfamily"/>
    <property type="match status" value="1"/>
</dbReference>
<feature type="active site" description="Acyl-ester intermediate" evidence="7">
    <location>
        <position position="66"/>
    </location>
</feature>
<dbReference type="EC" id="3.5.2.6" evidence="3 8"/>
<evidence type="ECO:0000256" key="3">
    <source>
        <dbReference type="ARBA" id="ARBA00012865"/>
    </source>
</evidence>
<gene>
    <name evidence="11" type="primary">blaOXA</name>
    <name evidence="11" type="ORF">JHT90_13460</name>
</gene>
<dbReference type="Pfam" id="PF00905">
    <property type="entry name" value="Transpeptidase"/>
    <property type="match status" value="1"/>
</dbReference>
<dbReference type="PANTHER" id="PTHR30627:SF6">
    <property type="entry name" value="BETA-LACTAMASE YBXI-RELATED"/>
    <property type="match status" value="1"/>
</dbReference>
<keyword evidence="12" id="KW-1185">Reference proteome</keyword>
<dbReference type="NCBIfam" id="NF012161">
    <property type="entry name" value="bla_class_D_main"/>
    <property type="match status" value="1"/>
</dbReference>
<dbReference type="EMBL" id="CP067393">
    <property type="protein sequence ID" value="QQP85368.1"/>
    <property type="molecule type" value="Genomic_DNA"/>
</dbReference>
<keyword evidence="5 8" id="KW-0378">Hydrolase</keyword>
<name>A0A974RWM9_9GAMM</name>
<evidence type="ECO:0000256" key="8">
    <source>
        <dbReference type="RuleBase" id="RU361140"/>
    </source>
</evidence>
<dbReference type="GO" id="GO:0071555">
    <property type="term" value="P:cell wall organization"/>
    <property type="evidence" value="ECO:0007669"/>
    <property type="project" value="TreeGrafter"/>
</dbReference>
<dbReference type="PANTHER" id="PTHR30627">
    <property type="entry name" value="PEPTIDOGLYCAN D,D-TRANSPEPTIDASE"/>
    <property type="match status" value="1"/>
</dbReference>
<keyword evidence="4 9" id="KW-0732">Signal</keyword>
<protein>
    <recommendedName>
        <fullName evidence="3 8">Beta-lactamase</fullName>
        <ecNumber evidence="3 8">3.5.2.6</ecNumber>
    </recommendedName>
</protein>
<dbReference type="GO" id="GO:0017001">
    <property type="term" value="P:antibiotic catabolic process"/>
    <property type="evidence" value="ECO:0007669"/>
    <property type="project" value="InterPro"/>
</dbReference>
<dbReference type="GO" id="GO:0005886">
    <property type="term" value="C:plasma membrane"/>
    <property type="evidence" value="ECO:0007669"/>
    <property type="project" value="TreeGrafter"/>
</dbReference>
<feature type="signal peptide" evidence="9">
    <location>
        <begin position="1"/>
        <end position="18"/>
    </location>
</feature>
<evidence type="ECO:0000256" key="5">
    <source>
        <dbReference type="ARBA" id="ARBA00022801"/>
    </source>
</evidence>
<accession>A0A974RWM9</accession>
<dbReference type="InterPro" id="IPR001460">
    <property type="entry name" value="PCN-bd_Tpept"/>
</dbReference>
<evidence type="ECO:0000256" key="4">
    <source>
        <dbReference type="ARBA" id="ARBA00022729"/>
    </source>
</evidence>
<dbReference type="GO" id="GO:0008658">
    <property type="term" value="F:penicillin binding"/>
    <property type="evidence" value="ECO:0007669"/>
    <property type="project" value="InterPro"/>
</dbReference>
<keyword evidence="6 8" id="KW-0046">Antibiotic resistance</keyword>
<dbReference type="SUPFAM" id="SSF56601">
    <property type="entry name" value="beta-lactamase/transpeptidase-like"/>
    <property type="match status" value="1"/>
</dbReference>
<dbReference type="RefSeq" id="WP_201091896.1">
    <property type="nucleotide sequence ID" value="NZ_CP067393.1"/>
</dbReference>
<reference evidence="11 12" key="1">
    <citation type="submission" date="2021-01" db="EMBL/GenBank/DDBJ databases">
        <title>Entomomonas sp. F2A isolated from a house cricket (Acheta domesticus).</title>
        <authorList>
            <person name="Spergser J."/>
            <person name="Busse H.-J."/>
        </authorList>
    </citation>
    <scope>NUCLEOTIDE SEQUENCE [LARGE SCALE GENOMIC DNA]</scope>
    <source>
        <strain evidence="11 12">F2A</strain>
    </source>
</reference>
<comment type="catalytic activity">
    <reaction evidence="1 8">
        <text>a beta-lactam + H2O = a substituted beta-amino acid</text>
        <dbReference type="Rhea" id="RHEA:20401"/>
        <dbReference type="ChEBI" id="CHEBI:15377"/>
        <dbReference type="ChEBI" id="CHEBI:35627"/>
        <dbReference type="ChEBI" id="CHEBI:140347"/>
        <dbReference type="EC" id="3.5.2.6"/>
    </reaction>
</comment>
<evidence type="ECO:0000256" key="1">
    <source>
        <dbReference type="ARBA" id="ARBA00001526"/>
    </source>
</evidence>
<dbReference type="GO" id="GO:0046677">
    <property type="term" value="P:response to antibiotic"/>
    <property type="evidence" value="ECO:0007669"/>
    <property type="project" value="UniProtKB-UniRule"/>
</dbReference>
<dbReference type="GO" id="GO:0008800">
    <property type="term" value="F:beta-lactamase activity"/>
    <property type="evidence" value="ECO:0007669"/>
    <property type="project" value="UniProtKB-UniRule"/>
</dbReference>
<dbReference type="InterPro" id="IPR050515">
    <property type="entry name" value="Beta-lactam/transpept"/>
</dbReference>
<evidence type="ECO:0000256" key="7">
    <source>
        <dbReference type="PIRSR" id="PIRSR602137-50"/>
    </source>
</evidence>
<evidence type="ECO:0000256" key="9">
    <source>
        <dbReference type="SAM" id="SignalP"/>
    </source>
</evidence>
<evidence type="ECO:0000313" key="12">
    <source>
        <dbReference type="Proteomes" id="UP000595278"/>
    </source>
</evidence>
<feature type="modified residue" description="N6-carboxylysine" evidence="7">
    <location>
        <position position="69"/>
    </location>
</feature>
<dbReference type="KEGG" id="eaz:JHT90_13460"/>
<evidence type="ECO:0000256" key="2">
    <source>
        <dbReference type="ARBA" id="ARBA00007898"/>
    </source>
</evidence>
<dbReference type="InterPro" id="IPR002137">
    <property type="entry name" value="Beta-lactam_class-D_AS"/>
</dbReference>
<dbReference type="PROSITE" id="PS00337">
    <property type="entry name" value="BETA_LACTAMASE_D"/>
    <property type="match status" value="1"/>
</dbReference>
<feature type="chain" id="PRO_5037494084" description="Beta-lactamase" evidence="9">
    <location>
        <begin position="19"/>
        <end position="261"/>
    </location>
</feature>
<dbReference type="InterPro" id="IPR012338">
    <property type="entry name" value="Beta-lactam/transpept-like"/>
</dbReference>